<sequence>MHILEPQLQLFANYLSAFAVQLFFATRVYLRTARAYAKVFGFVVPIGIYIVGFLAVLQMSAGTAQTILTYNLRSFSKLEDTAAVTTLQTASSLLCDILITFHLCFHLARLKTGVPTTERLLNGLMISAVNRGILTAVTSALTMGLFLAFPRSFWFFLSIAPLSKLYMNSMLATLNTRGHVWRKANTGNREWESIDLAHVGARETVSQVVFGAPRGSVRELFYVAQILF</sequence>
<feature type="transmembrane region" description="Helical" evidence="1">
    <location>
        <begin position="12"/>
        <end position="30"/>
    </location>
</feature>
<dbReference type="Pfam" id="PF20152">
    <property type="entry name" value="DUF6534"/>
    <property type="match status" value="1"/>
</dbReference>
<comment type="caution">
    <text evidence="3">The sequence shown here is derived from an EMBL/GenBank/DDBJ whole genome shotgun (WGS) entry which is preliminary data.</text>
</comment>
<dbReference type="InterPro" id="IPR045339">
    <property type="entry name" value="DUF6534"/>
</dbReference>
<feature type="transmembrane region" description="Helical" evidence="1">
    <location>
        <begin position="153"/>
        <end position="174"/>
    </location>
</feature>
<evidence type="ECO:0000313" key="3">
    <source>
        <dbReference type="EMBL" id="KAJ7730784.1"/>
    </source>
</evidence>
<evidence type="ECO:0000313" key="4">
    <source>
        <dbReference type="Proteomes" id="UP001215598"/>
    </source>
</evidence>
<feature type="transmembrane region" description="Helical" evidence="1">
    <location>
        <begin position="120"/>
        <end position="147"/>
    </location>
</feature>
<reference evidence="3" key="1">
    <citation type="submission" date="2023-03" db="EMBL/GenBank/DDBJ databases">
        <title>Massive genome expansion in bonnet fungi (Mycena s.s.) driven by repeated elements and novel gene families across ecological guilds.</title>
        <authorList>
            <consortium name="Lawrence Berkeley National Laboratory"/>
            <person name="Harder C.B."/>
            <person name="Miyauchi S."/>
            <person name="Viragh M."/>
            <person name="Kuo A."/>
            <person name="Thoen E."/>
            <person name="Andreopoulos B."/>
            <person name="Lu D."/>
            <person name="Skrede I."/>
            <person name="Drula E."/>
            <person name="Henrissat B."/>
            <person name="Morin E."/>
            <person name="Kohler A."/>
            <person name="Barry K."/>
            <person name="LaButti K."/>
            <person name="Morin E."/>
            <person name="Salamov A."/>
            <person name="Lipzen A."/>
            <person name="Mereny Z."/>
            <person name="Hegedus B."/>
            <person name="Baldrian P."/>
            <person name="Stursova M."/>
            <person name="Weitz H."/>
            <person name="Taylor A."/>
            <person name="Grigoriev I.V."/>
            <person name="Nagy L.G."/>
            <person name="Martin F."/>
            <person name="Kauserud H."/>
        </authorList>
    </citation>
    <scope>NUCLEOTIDE SEQUENCE</scope>
    <source>
        <strain evidence="3">CBHHK182m</strain>
    </source>
</reference>
<dbReference type="PANTHER" id="PTHR40465:SF1">
    <property type="entry name" value="DUF6534 DOMAIN-CONTAINING PROTEIN"/>
    <property type="match status" value="1"/>
</dbReference>
<dbReference type="EMBL" id="JARKIB010000157">
    <property type="protein sequence ID" value="KAJ7730784.1"/>
    <property type="molecule type" value="Genomic_DNA"/>
</dbReference>
<keyword evidence="1" id="KW-1133">Transmembrane helix</keyword>
<feature type="transmembrane region" description="Helical" evidence="1">
    <location>
        <begin position="42"/>
        <end position="61"/>
    </location>
</feature>
<evidence type="ECO:0000256" key="1">
    <source>
        <dbReference type="SAM" id="Phobius"/>
    </source>
</evidence>
<name>A0AAD7HXZ1_9AGAR</name>
<feature type="transmembrane region" description="Helical" evidence="1">
    <location>
        <begin position="81"/>
        <end position="108"/>
    </location>
</feature>
<dbReference type="Proteomes" id="UP001215598">
    <property type="component" value="Unassembled WGS sequence"/>
</dbReference>
<evidence type="ECO:0000259" key="2">
    <source>
        <dbReference type="Pfam" id="PF20152"/>
    </source>
</evidence>
<proteinExistence type="predicted"/>
<keyword evidence="4" id="KW-1185">Reference proteome</keyword>
<organism evidence="3 4">
    <name type="scientific">Mycena metata</name>
    <dbReference type="NCBI Taxonomy" id="1033252"/>
    <lineage>
        <taxon>Eukaryota</taxon>
        <taxon>Fungi</taxon>
        <taxon>Dikarya</taxon>
        <taxon>Basidiomycota</taxon>
        <taxon>Agaricomycotina</taxon>
        <taxon>Agaricomycetes</taxon>
        <taxon>Agaricomycetidae</taxon>
        <taxon>Agaricales</taxon>
        <taxon>Marasmiineae</taxon>
        <taxon>Mycenaceae</taxon>
        <taxon>Mycena</taxon>
    </lineage>
</organism>
<feature type="domain" description="DUF6534" evidence="2">
    <location>
        <begin position="92"/>
        <end position="178"/>
    </location>
</feature>
<protein>
    <recommendedName>
        <fullName evidence="2">DUF6534 domain-containing protein</fullName>
    </recommendedName>
</protein>
<dbReference type="PANTHER" id="PTHR40465">
    <property type="entry name" value="CHROMOSOME 1, WHOLE GENOME SHOTGUN SEQUENCE"/>
    <property type="match status" value="1"/>
</dbReference>
<gene>
    <name evidence="3" type="ORF">B0H16DRAFT_1733635</name>
</gene>
<keyword evidence="1" id="KW-0472">Membrane</keyword>
<keyword evidence="1" id="KW-0812">Transmembrane</keyword>
<accession>A0AAD7HXZ1</accession>
<dbReference type="AlphaFoldDB" id="A0AAD7HXZ1"/>